<dbReference type="AlphaFoldDB" id="L8JA23"/>
<evidence type="ECO:0000313" key="4">
    <source>
        <dbReference type="EMBL" id="ELR64394.1"/>
    </source>
</evidence>
<accession>L8JA23</accession>
<sequence length="166" mass="18506">MNLSDYLIKPVQVTGTFPCAGESVKEFSLVKHNLDVLTDTDIRGKKCLLCIFLSVDVAVCADTVREFNRMARKLDNTEILCVSVDTPFALQRFCEREGLDYITVASCFRSASFSSDFGVQLTGSELAGFTARAVICLDEQGQVIHSELIRELARQPDYYSAYLALR</sequence>
<dbReference type="InterPro" id="IPR036249">
    <property type="entry name" value="Thioredoxin-like_sf"/>
</dbReference>
<dbReference type="SUPFAM" id="SSF52833">
    <property type="entry name" value="Thioredoxin-like"/>
    <property type="match status" value="1"/>
</dbReference>
<reference evidence="4 5" key="1">
    <citation type="submission" date="2012-12" db="EMBL/GenBank/DDBJ databases">
        <title>Genome Assembly of Photobacterium sp. AK15.</title>
        <authorList>
            <person name="Khatri I."/>
            <person name="Vaidya B."/>
            <person name="Srinivas T.N.R."/>
            <person name="Subramanian S."/>
            <person name="Pinnaka A."/>
        </authorList>
    </citation>
    <scope>NUCLEOTIDE SEQUENCE [LARGE SCALE GENOMIC DNA]</scope>
    <source>
        <strain evidence="4 5">AK15</strain>
    </source>
</reference>
<dbReference type="PANTHER" id="PTHR43110">
    <property type="entry name" value="THIOL PEROXIDASE"/>
    <property type="match status" value="1"/>
</dbReference>
<dbReference type="EMBL" id="AMZO01000028">
    <property type="protein sequence ID" value="ELR64394.1"/>
    <property type="molecule type" value="Genomic_DNA"/>
</dbReference>
<dbReference type="InterPro" id="IPR050455">
    <property type="entry name" value="Tpx_Peroxidase_subfamily"/>
</dbReference>
<keyword evidence="4" id="KW-0575">Peroxidase</keyword>
<feature type="domain" description="Redoxin" evidence="3">
    <location>
        <begin position="20"/>
        <end position="152"/>
    </location>
</feature>
<evidence type="ECO:0000256" key="1">
    <source>
        <dbReference type="ARBA" id="ARBA00023157"/>
    </source>
</evidence>
<keyword evidence="1" id="KW-1015">Disulfide bond</keyword>
<proteinExistence type="predicted"/>
<dbReference type="RefSeq" id="WP_007468290.1">
    <property type="nucleotide sequence ID" value="NZ_AMZO01000028.1"/>
</dbReference>
<gene>
    <name evidence="4" type="ORF">C942_02574</name>
</gene>
<dbReference type="Proteomes" id="UP000011134">
    <property type="component" value="Unassembled WGS sequence"/>
</dbReference>
<keyword evidence="2" id="KW-0676">Redox-active center</keyword>
<dbReference type="GO" id="GO:0004601">
    <property type="term" value="F:peroxidase activity"/>
    <property type="evidence" value="ECO:0007669"/>
    <property type="project" value="UniProtKB-KW"/>
</dbReference>
<organism evidence="4 5">
    <name type="scientific">Photobacterium marinum</name>
    <dbReference type="NCBI Taxonomy" id="1056511"/>
    <lineage>
        <taxon>Bacteria</taxon>
        <taxon>Pseudomonadati</taxon>
        <taxon>Pseudomonadota</taxon>
        <taxon>Gammaproteobacteria</taxon>
        <taxon>Vibrionales</taxon>
        <taxon>Vibrionaceae</taxon>
        <taxon>Photobacterium</taxon>
    </lineage>
</organism>
<dbReference type="Gene3D" id="3.40.30.10">
    <property type="entry name" value="Glutaredoxin"/>
    <property type="match status" value="1"/>
</dbReference>
<dbReference type="Pfam" id="PF08534">
    <property type="entry name" value="Redoxin"/>
    <property type="match status" value="1"/>
</dbReference>
<dbReference type="OrthoDB" id="9781543at2"/>
<dbReference type="PANTHER" id="PTHR43110:SF1">
    <property type="entry name" value="THIOL PEROXIDASE"/>
    <property type="match status" value="1"/>
</dbReference>
<keyword evidence="4" id="KW-0560">Oxidoreductase</keyword>
<dbReference type="NCBIfam" id="NF001808">
    <property type="entry name" value="PRK00522.1"/>
    <property type="match status" value="1"/>
</dbReference>
<dbReference type="InterPro" id="IPR013740">
    <property type="entry name" value="Redoxin"/>
</dbReference>
<name>L8JA23_9GAMM</name>
<evidence type="ECO:0000259" key="3">
    <source>
        <dbReference type="Pfam" id="PF08534"/>
    </source>
</evidence>
<dbReference type="PATRIC" id="fig|1056511.3.peg.3649"/>
<comment type="caution">
    <text evidence="4">The sequence shown here is derived from an EMBL/GenBank/DDBJ whole genome shotgun (WGS) entry which is preliminary data.</text>
</comment>
<evidence type="ECO:0000313" key="5">
    <source>
        <dbReference type="Proteomes" id="UP000011134"/>
    </source>
</evidence>
<evidence type="ECO:0000256" key="2">
    <source>
        <dbReference type="ARBA" id="ARBA00023284"/>
    </source>
</evidence>
<protein>
    <submittedName>
        <fullName evidence="4">Thiol peroxidase, Tpx-type</fullName>
    </submittedName>
</protein>
<keyword evidence="5" id="KW-1185">Reference proteome</keyword>